<dbReference type="CDD" id="cd06261">
    <property type="entry name" value="TM_PBP2"/>
    <property type="match status" value="1"/>
</dbReference>
<protein>
    <submittedName>
        <fullName evidence="9">ABC transporter permease</fullName>
    </submittedName>
</protein>
<dbReference type="InterPro" id="IPR035906">
    <property type="entry name" value="MetI-like_sf"/>
</dbReference>
<keyword evidence="10" id="KW-1185">Reference proteome</keyword>
<keyword evidence="3" id="KW-1003">Cell membrane</keyword>
<organism evidence="9 10">
    <name type="scientific">Halomarina rubra</name>
    <dbReference type="NCBI Taxonomy" id="2071873"/>
    <lineage>
        <taxon>Archaea</taxon>
        <taxon>Methanobacteriati</taxon>
        <taxon>Methanobacteriota</taxon>
        <taxon>Stenosarchaea group</taxon>
        <taxon>Halobacteria</taxon>
        <taxon>Halobacteriales</taxon>
        <taxon>Natronomonadaceae</taxon>
        <taxon>Halomarina</taxon>
    </lineage>
</organism>
<feature type="transmembrane region" description="Helical" evidence="7">
    <location>
        <begin position="112"/>
        <end position="131"/>
    </location>
</feature>
<dbReference type="InterPro" id="IPR050366">
    <property type="entry name" value="BP-dependent_transpt_permease"/>
</dbReference>
<comment type="similarity">
    <text evidence="7">Belongs to the binding-protein-dependent transport system permease family.</text>
</comment>
<dbReference type="RefSeq" id="WP_250872892.1">
    <property type="nucleotide sequence ID" value="NZ_JALXFV010000003.1"/>
</dbReference>
<dbReference type="SUPFAM" id="SSF161098">
    <property type="entry name" value="MetI-like"/>
    <property type="match status" value="1"/>
</dbReference>
<dbReference type="PANTHER" id="PTHR43386:SF1">
    <property type="entry name" value="D,D-DIPEPTIDE TRANSPORT SYSTEM PERMEASE PROTEIN DDPC-RELATED"/>
    <property type="match status" value="1"/>
</dbReference>
<feature type="transmembrane region" description="Helical" evidence="7">
    <location>
        <begin position="73"/>
        <end position="91"/>
    </location>
</feature>
<dbReference type="Proteomes" id="UP001597187">
    <property type="component" value="Unassembled WGS sequence"/>
</dbReference>
<feature type="transmembrane region" description="Helical" evidence="7">
    <location>
        <begin position="365"/>
        <end position="387"/>
    </location>
</feature>
<feature type="transmembrane region" description="Helical" evidence="7">
    <location>
        <begin position="29"/>
        <end position="48"/>
    </location>
</feature>
<sequence length="400" mass="43635">MSTDTEDRFENIDWETEASRKRLGLQGKATLTVLVVGLAAFVYETYVLPPSDDLIPPSGGMLELTWPISRTDWLFLIALGLLAVNVVIPLAQNPDRARQYWRRLRADRLGSAAAAYLAVFFLLGLFGPIILGSPVIQKEIAFQPPVLFTIDARTPNTCVGPKFLSRCFGTMAHPLGTTYEGKDVLLMIIMAMRITLQVAVIAAAIIVPIATAVGTVAGYVGGWVDDVLMRYVDVQQAIPAFLVYIIAIFLWGRSLFLVVVIFGLFSWGGVARMVRSEVIQRREEMYAMAARSAGASHFQVVRRHLLPNISGTIVTATTLQVPAIILAEAALSFLRLSKTTLPSYGDLIAGGSIGAILRWTTFTEAWWIATIPAIFLGITVLSLGLLGDALRDVLDPRGSE</sequence>
<dbReference type="Gene3D" id="1.10.3720.10">
    <property type="entry name" value="MetI-like"/>
    <property type="match status" value="1"/>
</dbReference>
<evidence type="ECO:0000256" key="3">
    <source>
        <dbReference type="ARBA" id="ARBA00022475"/>
    </source>
</evidence>
<evidence type="ECO:0000313" key="10">
    <source>
        <dbReference type="Proteomes" id="UP001597187"/>
    </source>
</evidence>
<evidence type="ECO:0000256" key="6">
    <source>
        <dbReference type="ARBA" id="ARBA00023136"/>
    </source>
</evidence>
<evidence type="ECO:0000256" key="5">
    <source>
        <dbReference type="ARBA" id="ARBA00022989"/>
    </source>
</evidence>
<comment type="caution">
    <text evidence="9">The sequence shown here is derived from an EMBL/GenBank/DDBJ whole genome shotgun (WGS) entry which is preliminary data.</text>
</comment>
<keyword evidence="5 7" id="KW-1133">Transmembrane helix</keyword>
<feature type="domain" description="ABC transmembrane type-1" evidence="8">
    <location>
        <begin position="192"/>
        <end position="387"/>
    </location>
</feature>
<evidence type="ECO:0000313" key="9">
    <source>
        <dbReference type="EMBL" id="MFD1512917.1"/>
    </source>
</evidence>
<dbReference type="GO" id="GO:0005886">
    <property type="term" value="C:plasma membrane"/>
    <property type="evidence" value="ECO:0007669"/>
    <property type="project" value="UniProtKB-SubCell"/>
</dbReference>
<comment type="subcellular location">
    <subcellularLocation>
        <location evidence="1 7">Cell membrane</location>
        <topology evidence="1 7">Multi-pass membrane protein</topology>
    </subcellularLocation>
</comment>
<evidence type="ECO:0000256" key="4">
    <source>
        <dbReference type="ARBA" id="ARBA00022692"/>
    </source>
</evidence>
<feature type="transmembrane region" description="Helical" evidence="7">
    <location>
        <begin position="313"/>
        <end position="334"/>
    </location>
</feature>
<dbReference type="AlphaFoldDB" id="A0ABD6AT92"/>
<keyword evidence="2 7" id="KW-0813">Transport</keyword>
<accession>A0ABD6AT92</accession>
<feature type="transmembrane region" description="Helical" evidence="7">
    <location>
        <begin position="194"/>
        <end position="220"/>
    </location>
</feature>
<evidence type="ECO:0000256" key="2">
    <source>
        <dbReference type="ARBA" id="ARBA00022448"/>
    </source>
</evidence>
<keyword evidence="4 7" id="KW-0812">Transmembrane</keyword>
<dbReference type="InterPro" id="IPR000515">
    <property type="entry name" value="MetI-like"/>
</dbReference>
<dbReference type="Pfam" id="PF00528">
    <property type="entry name" value="BPD_transp_1"/>
    <property type="match status" value="1"/>
</dbReference>
<feature type="transmembrane region" description="Helical" evidence="7">
    <location>
        <begin position="241"/>
        <end position="265"/>
    </location>
</feature>
<gene>
    <name evidence="9" type="ORF">ACFSBT_06440</name>
</gene>
<proteinExistence type="inferred from homology"/>
<evidence type="ECO:0000259" key="8">
    <source>
        <dbReference type="PROSITE" id="PS50928"/>
    </source>
</evidence>
<evidence type="ECO:0000256" key="1">
    <source>
        <dbReference type="ARBA" id="ARBA00004651"/>
    </source>
</evidence>
<dbReference type="PROSITE" id="PS50928">
    <property type="entry name" value="ABC_TM1"/>
    <property type="match status" value="1"/>
</dbReference>
<dbReference type="EMBL" id="JBHUDC010000003">
    <property type="protein sequence ID" value="MFD1512917.1"/>
    <property type="molecule type" value="Genomic_DNA"/>
</dbReference>
<reference evidence="9 10" key="1">
    <citation type="journal article" date="2019" name="Int. J. Syst. Evol. Microbiol.">
        <title>The Global Catalogue of Microorganisms (GCM) 10K type strain sequencing project: providing services to taxonomists for standard genome sequencing and annotation.</title>
        <authorList>
            <consortium name="The Broad Institute Genomics Platform"/>
            <consortium name="The Broad Institute Genome Sequencing Center for Infectious Disease"/>
            <person name="Wu L."/>
            <person name="Ma J."/>
        </authorList>
    </citation>
    <scope>NUCLEOTIDE SEQUENCE [LARGE SCALE GENOMIC DNA]</scope>
    <source>
        <strain evidence="9 10">CGMCC 1.12563</strain>
    </source>
</reference>
<name>A0ABD6AT92_9EURY</name>
<keyword evidence="6 7" id="KW-0472">Membrane</keyword>
<dbReference type="PANTHER" id="PTHR43386">
    <property type="entry name" value="OLIGOPEPTIDE TRANSPORT SYSTEM PERMEASE PROTEIN APPC"/>
    <property type="match status" value="1"/>
</dbReference>
<evidence type="ECO:0000256" key="7">
    <source>
        <dbReference type="RuleBase" id="RU363032"/>
    </source>
</evidence>